<dbReference type="AlphaFoldDB" id="A0A6S6QUC9"/>
<evidence type="ECO:0000256" key="1">
    <source>
        <dbReference type="SAM" id="SignalP"/>
    </source>
</evidence>
<reference evidence="2 3" key="1">
    <citation type="submission" date="2020-08" db="EMBL/GenBank/DDBJ databases">
        <title>Genome sequence of Rhizobiales bacterium strain IZ6.</title>
        <authorList>
            <person name="Nakai R."/>
            <person name="Naganuma T."/>
        </authorList>
    </citation>
    <scope>NUCLEOTIDE SEQUENCE [LARGE SCALE GENOMIC DNA]</scope>
    <source>
        <strain evidence="2 3">IZ6</strain>
    </source>
</reference>
<dbReference type="InterPro" id="IPR011990">
    <property type="entry name" value="TPR-like_helical_dom_sf"/>
</dbReference>
<dbReference type="KEGG" id="tso:IZ6_22720"/>
<evidence type="ECO:0008006" key="4">
    <source>
        <dbReference type="Google" id="ProtNLM"/>
    </source>
</evidence>
<gene>
    <name evidence="2" type="ORF">IZ6_22720</name>
</gene>
<proteinExistence type="predicted"/>
<name>A0A6S6QUC9_9HYPH</name>
<dbReference type="Gene3D" id="1.25.40.10">
    <property type="entry name" value="Tetratricopeptide repeat domain"/>
    <property type="match status" value="2"/>
</dbReference>
<dbReference type="EMBL" id="AP023361">
    <property type="protein sequence ID" value="BCJ91537.1"/>
    <property type="molecule type" value="Genomic_DNA"/>
</dbReference>
<sequence length="404" mass="45287">MRFLLAAAVLAIVPLPASADDSSASQCLSFLSRDWDISDQEQFQRDQRIWRLSCQRALFADPENPKIITSLGKAWSSMGFDNISLPLTRKAAAMGDTEAMFDIYTMHFSFSRHLDRDPRVTREEGAAALRRAAELGHPAAIQVMMQRLERGDMIKRDLKEAVVWAERAMKNPPKDSYTGDTEVALGRLLIKLDDPKQRQRGMDLLVGTKRSDAAAYFADAIRPTDPVRARKIYEDVLSSQEGHAAPALADMLFKGEGGPADPKRAVDLLDGGSWFGDSPWVRAYYGRLLVEGKYVKPDLQKGVEYMSYMMQWSIEWRHEVMDLLARYPNLRLSYPDGMYYDAIEAVELGEPGAVMALVNLNLSKNEQFRDLEAGCHLAQWAAENGFEAAKARLADCTPVPGTMR</sequence>
<evidence type="ECO:0000313" key="3">
    <source>
        <dbReference type="Proteomes" id="UP000515317"/>
    </source>
</evidence>
<evidence type="ECO:0000313" key="2">
    <source>
        <dbReference type="EMBL" id="BCJ91537.1"/>
    </source>
</evidence>
<accession>A0A6S6QUC9</accession>
<keyword evidence="3" id="KW-1185">Reference proteome</keyword>
<feature type="chain" id="PRO_5027680471" description="Sel1 repeat family protein" evidence="1">
    <location>
        <begin position="20"/>
        <end position="404"/>
    </location>
</feature>
<feature type="signal peptide" evidence="1">
    <location>
        <begin position="1"/>
        <end position="19"/>
    </location>
</feature>
<dbReference type="RefSeq" id="WP_222875180.1">
    <property type="nucleotide sequence ID" value="NZ_AP023361.1"/>
</dbReference>
<dbReference type="SUPFAM" id="SSF81901">
    <property type="entry name" value="HCP-like"/>
    <property type="match status" value="1"/>
</dbReference>
<protein>
    <recommendedName>
        <fullName evidence="4">Sel1 repeat family protein</fullName>
    </recommendedName>
</protein>
<organism evidence="2 3">
    <name type="scientific">Terrihabitans soli</name>
    <dbReference type="NCBI Taxonomy" id="708113"/>
    <lineage>
        <taxon>Bacteria</taxon>
        <taxon>Pseudomonadati</taxon>
        <taxon>Pseudomonadota</taxon>
        <taxon>Alphaproteobacteria</taxon>
        <taxon>Hyphomicrobiales</taxon>
        <taxon>Terrihabitans</taxon>
    </lineage>
</organism>
<keyword evidence="1" id="KW-0732">Signal</keyword>
<dbReference type="Proteomes" id="UP000515317">
    <property type="component" value="Chromosome"/>
</dbReference>